<evidence type="ECO:0000313" key="2">
    <source>
        <dbReference type="Proteomes" id="UP001632038"/>
    </source>
</evidence>
<reference evidence="2" key="1">
    <citation type="journal article" date="2024" name="IScience">
        <title>Strigolactones Initiate the Formation of Haustorium-like Structures in Castilleja.</title>
        <authorList>
            <person name="Buerger M."/>
            <person name="Peterson D."/>
            <person name="Chory J."/>
        </authorList>
    </citation>
    <scope>NUCLEOTIDE SEQUENCE [LARGE SCALE GENOMIC DNA]</scope>
</reference>
<sequence>MSARLFRCRVEPWLDVLLTTSDNLLVSIQEKIKWADSMAEIDKKHKKEMDGRVEDVKMSLSGFRLLNNKPSIKVKVTNCEQEADNDFRLHEEIFSRHGGLMDQDRIRPKR</sequence>
<keyword evidence="2" id="KW-1185">Reference proteome</keyword>
<dbReference type="AlphaFoldDB" id="A0ABD3BE19"/>
<evidence type="ECO:0000313" key="1">
    <source>
        <dbReference type="EMBL" id="KAL3615532.1"/>
    </source>
</evidence>
<proteinExistence type="predicted"/>
<dbReference type="Proteomes" id="UP001632038">
    <property type="component" value="Unassembled WGS sequence"/>
</dbReference>
<comment type="caution">
    <text evidence="1">The sequence shown here is derived from an EMBL/GenBank/DDBJ whole genome shotgun (WGS) entry which is preliminary data.</text>
</comment>
<organism evidence="1 2">
    <name type="scientific">Castilleja foliolosa</name>
    <dbReference type="NCBI Taxonomy" id="1961234"/>
    <lineage>
        <taxon>Eukaryota</taxon>
        <taxon>Viridiplantae</taxon>
        <taxon>Streptophyta</taxon>
        <taxon>Embryophyta</taxon>
        <taxon>Tracheophyta</taxon>
        <taxon>Spermatophyta</taxon>
        <taxon>Magnoliopsida</taxon>
        <taxon>eudicotyledons</taxon>
        <taxon>Gunneridae</taxon>
        <taxon>Pentapetalae</taxon>
        <taxon>asterids</taxon>
        <taxon>lamiids</taxon>
        <taxon>Lamiales</taxon>
        <taxon>Orobanchaceae</taxon>
        <taxon>Pedicularideae</taxon>
        <taxon>Castillejinae</taxon>
        <taxon>Castilleja</taxon>
    </lineage>
</organism>
<name>A0ABD3BE19_9LAMI</name>
<accession>A0ABD3BE19</accession>
<protein>
    <submittedName>
        <fullName evidence="1">Uncharacterized protein</fullName>
    </submittedName>
</protein>
<gene>
    <name evidence="1" type="ORF">CASFOL_041193</name>
</gene>
<dbReference type="EMBL" id="JAVIJP010000100">
    <property type="protein sequence ID" value="KAL3615532.1"/>
    <property type="molecule type" value="Genomic_DNA"/>
</dbReference>